<sequence length="726" mass="83200">MDPITPIDLEIQRSEKEKHAGGRPLGPRGEIPILEEHLASHCSNVPQLILREYMEKVRSRENTSNKKRKIDKSVVGQTTITAFHNSTNLPEARINRINRALVKFFVCCEIAYRIVEHPFFIDLLKELNAGYDPPTWEYLSGRLLETELCNVNEKMNEDIMNQHNLTLALDGWTSGRHQSIWNFILLTPSRKEYLFQLSDLSLDSHTAEYLASKIEEVIEKIGPDRISAIVLDNAANIKKARAIINEKYPKIESVRCISHCINLIACDIVSHNSADRLLRRVNILTTFFRTSHMAGGKLRKLIEESGIKGGGLKSYCVTRWTTSSESVNSVLNLKPVLEKMANEYENLLTNHRIKLIIQGRNFFSDLEILAFVLNPLRKAILSLESRSATLADCYLSLAQLGAVLKNLPQSFHCNFRNHCFDVMNKRFEEFNDDKYLLCFYLHPLFRDVPLKSGVYARLAKTALSIGQNLGFDLEQSRALCSQLSRYRKKEPPFDLEFGHGFQEPINWWNLIETNPDPESLPIVALHLFSICPNSASCERGFSNLEWLTNKRRLQLGVETLESMCKMITYWKSNAKKEFGFFGQEVKNKSKLNDIELIQRVTEALAETDNADKEEEDEYEDNSFDKSRSRIEKPVRRTINGEIIPDDNVIVLIENVWIENEIDLSNDIILKGIGNIPKDLDDDFIDNEKNNNENIVLTDDETVDDTNGRGILNYNVNDLLDECINEN</sequence>
<dbReference type="PANTHER" id="PTHR46481">
    <property type="entry name" value="ZINC FINGER BED DOMAIN-CONTAINING PROTEIN 4"/>
    <property type="match status" value="1"/>
</dbReference>
<organism evidence="8 9">
    <name type="scientific">Rhizophagus irregularis (strain DAOM 197198w)</name>
    <name type="common">Glomus intraradices</name>
    <dbReference type="NCBI Taxonomy" id="1432141"/>
    <lineage>
        <taxon>Eukaryota</taxon>
        <taxon>Fungi</taxon>
        <taxon>Fungi incertae sedis</taxon>
        <taxon>Mucoromycota</taxon>
        <taxon>Glomeromycotina</taxon>
        <taxon>Glomeromycetes</taxon>
        <taxon>Glomerales</taxon>
        <taxon>Glomeraceae</taxon>
        <taxon>Rhizophagus</taxon>
    </lineage>
</organism>
<keyword evidence="2" id="KW-0479">Metal-binding</keyword>
<feature type="domain" description="DUF659" evidence="7">
    <location>
        <begin position="134"/>
        <end position="281"/>
    </location>
</feature>
<dbReference type="PANTHER" id="PTHR46481:SF10">
    <property type="entry name" value="ZINC FINGER BED DOMAIN-CONTAINING PROTEIN 39"/>
    <property type="match status" value="1"/>
</dbReference>
<evidence type="ECO:0000256" key="5">
    <source>
        <dbReference type="ARBA" id="ARBA00023242"/>
    </source>
</evidence>
<evidence type="ECO:0000256" key="4">
    <source>
        <dbReference type="ARBA" id="ARBA00022833"/>
    </source>
</evidence>
<dbReference type="GO" id="GO:0008270">
    <property type="term" value="F:zinc ion binding"/>
    <property type="evidence" value="ECO:0007669"/>
    <property type="project" value="UniProtKB-KW"/>
</dbReference>
<evidence type="ECO:0000313" key="9">
    <source>
        <dbReference type="Proteomes" id="UP000022910"/>
    </source>
</evidence>
<dbReference type="InterPro" id="IPR007021">
    <property type="entry name" value="DUF659"/>
</dbReference>
<feature type="compositionally biased region" description="Acidic residues" evidence="6">
    <location>
        <begin position="611"/>
        <end position="621"/>
    </location>
</feature>
<reference evidence="8 9" key="1">
    <citation type="submission" date="2014-02" db="EMBL/GenBank/DDBJ databases">
        <title>Single nucleus genome sequencing reveals high similarity among nuclei of an endomycorrhizal fungus.</title>
        <authorList>
            <person name="Lin K."/>
            <person name="Geurts R."/>
            <person name="Zhang Z."/>
            <person name="Limpens E."/>
            <person name="Saunders D.G."/>
            <person name="Mu D."/>
            <person name="Pang E."/>
            <person name="Cao H."/>
            <person name="Cha H."/>
            <person name="Lin T."/>
            <person name="Zhou Q."/>
            <person name="Shang Y."/>
            <person name="Li Y."/>
            <person name="Ivanov S."/>
            <person name="Sharma T."/>
            <person name="Velzen R.V."/>
            <person name="Ruijter N.D."/>
            <person name="Aanen D.K."/>
            <person name="Win J."/>
            <person name="Kamoun S."/>
            <person name="Bisseling T."/>
            <person name="Huang S."/>
        </authorList>
    </citation>
    <scope>NUCLEOTIDE SEQUENCE [LARGE SCALE GENOMIC DNA]</scope>
    <source>
        <strain evidence="9">DAOM197198w</strain>
    </source>
</reference>
<dbReference type="InterPro" id="IPR052035">
    <property type="entry name" value="ZnF_BED_domain_contain"/>
</dbReference>
<dbReference type="HOGENOM" id="CLU_025081_3_1_1"/>
<dbReference type="SUPFAM" id="SSF53098">
    <property type="entry name" value="Ribonuclease H-like"/>
    <property type="match status" value="1"/>
</dbReference>
<dbReference type="Proteomes" id="UP000022910">
    <property type="component" value="Unassembled WGS sequence"/>
</dbReference>
<dbReference type="OMA" id="HITTPDR"/>
<dbReference type="Pfam" id="PF04937">
    <property type="entry name" value="DUF659"/>
    <property type="match status" value="1"/>
</dbReference>
<proteinExistence type="predicted"/>
<dbReference type="EMBL" id="JEMT01025206">
    <property type="protein sequence ID" value="EXX61618.1"/>
    <property type="molecule type" value="Genomic_DNA"/>
</dbReference>
<keyword evidence="5" id="KW-0539">Nucleus</keyword>
<feature type="compositionally biased region" description="Basic and acidic residues" evidence="6">
    <location>
        <begin position="10"/>
        <end position="20"/>
    </location>
</feature>
<dbReference type="AlphaFoldDB" id="A0A015M465"/>
<dbReference type="GO" id="GO:0005634">
    <property type="term" value="C:nucleus"/>
    <property type="evidence" value="ECO:0007669"/>
    <property type="project" value="UniProtKB-SubCell"/>
</dbReference>
<dbReference type="InterPro" id="IPR012337">
    <property type="entry name" value="RNaseH-like_sf"/>
</dbReference>
<accession>A0A015M465</accession>
<gene>
    <name evidence="8" type="ORF">RirG_169510</name>
</gene>
<evidence type="ECO:0000259" key="7">
    <source>
        <dbReference type="Pfam" id="PF04937"/>
    </source>
</evidence>
<keyword evidence="9" id="KW-1185">Reference proteome</keyword>
<feature type="region of interest" description="Disordered" evidence="6">
    <location>
        <begin position="606"/>
        <end position="626"/>
    </location>
</feature>
<keyword evidence="4" id="KW-0862">Zinc</keyword>
<name>A0A015M465_RHIIW</name>
<evidence type="ECO:0000256" key="2">
    <source>
        <dbReference type="ARBA" id="ARBA00022723"/>
    </source>
</evidence>
<comment type="caution">
    <text evidence="8">The sequence shown here is derived from an EMBL/GenBank/DDBJ whole genome shotgun (WGS) entry which is preliminary data.</text>
</comment>
<keyword evidence="3" id="KW-0863">Zinc-finger</keyword>
<feature type="region of interest" description="Disordered" evidence="6">
    <location>
        <begin position="1"/>
        <end position="26"/>
    </location>
</feature>
<evidence type="ECO:0000256" key="3">
    <source>
        <dbReference type="ARBA" id="ARBA00022771"/>
    </source>
</evidence>
<evidence type="ECO:0000256" key="6">
    <source>
        <dbReference type="SAM" id="MobiDB-lite"/>
    </source>
</evidence>
<evidence type="ECO:0000313" key="8">
    <source>
        <dbReference type="EMBL" id="EXX61618.1"/>
    </source>
</evidence>
<evidence type="ECO:0000256" key="1">
    <source>
        <dbReference type="ARBA" id="ARBA00004123"/>
    </source>
</evidence>
<comment type="subcellular location">
    <subcellularLocation>
        <location evidence="1">Nucleus</location>
    </subcellularLocation>
</comment>
<protein>
    <recommendedName>
        <fullName evidence="7">DUF659 domain-containing protein</fullName>
    </recommendedName>
</protein>